<dbReference type="PANTHER" id="PTHR14360">
    <property type="entry name" value="PROTEIN FMP32, MITOCHONDRIAL"/>
    <property type="match status" value="1"/>
</dbReference>
<dbReference type="AlphaFoldDB" id="A0A9W9TUP9"/>
<accession>A0A9W9TUP9</accession>
<evidence type="ECO:0000256" key="3">
    <source>
        <dbReference type="ARBA" id="ARBA00022692"/>
    </source>
</evidence>
<evidence type="ECO:0000313" key="9">
    <source>
        <dbReference type="EMBL" id="KAJ5242111.1"/>
    </source>
</evidence>
<dbReference type="Gene3D" id="1.20.5.340">
    <property type="match status" value="1"/>
</dbReference>
<dbReference type="GO" id="GO:0016020">
    <property type="term" value="C:membrane"/>
    <property type="evidence" value="ECO:0007669"/>
    <property type="project" value="UniProtKB-SubCell"/>
</dbReference>
<keyword evidence="4" id="KW-1133">Transmembrane helix</keyword>
<evidence type="ECO:0000256" key="4">
    <source>
        <dbReference type="ARBA" id="ARBA00022989"/>
    </source>
</evidence>
<dbReference type="EMBL" id="JAPQKT010000001">
    <property type="protein sequence ID" value="KAJ5242111.1"/>
    <property type="molecule type" value="Genomic_DNA"/>
</dbReference>
<dbReference type="GeneID" id="81378525"/>
<evidence type="ECO:0000256" key="7">
    <source>
        <dbReference type="ARBA" id="ARBA00023136"/>
    </source>
</evidence>
<dbReference type="OrthoDB" id="5424147at2759"/>
<dbReference type="RefSeq" id="XP_056505115.1">
    <property type="nucleotide sequence ID" value="XM_056639358.1"/>
</dbReference>
<feature type="compositionally biased region" description="Basic residues" evidence="8">
    <location>
        <begin position="31"/>
        <end position="43"/>
    </location>
</feature>
<dbReference type="InterPro" id="IPR024461">
    <property type="entry name" value="CCDC90-like"/>
</dbReference>
<evidence type="ECO:0000256" key="8">
    <source>
        <dbReference type="SAM" id="MobiDB-lite"/>
    </source>
</evidence>
<feature type="compositionally biased region" description="Polar residues" evidence="8">
    <location>
        <begin position="184"/>
        <end position="199"/>
    </location>
</feature>
<evidence type="ECO:0000256" key="1">
    <source>
        <dbReference type="ARBA" id="ARBA00004173"/>
    </source>
</evidence>
<gene>
    <name evidence="9" type="ORF">N7469_000438</name>
</gene>
<keyword evidence="3" id="KW-0812">Transmembrane</keyword>
<evidence type="ECO:0000256" key="6">
    <source>
        <dbReference type="ARBA" id="ARBA00023128"/>
    </source>
</evidence>
<dbReference type="Pfam" id="PF07798">
    <property type="entry name" value="CCDC90-like"/>
    <property type="match status" value="1"/>
</dbReference>
<feature type="region of interest" description="Disordered" evidence="8">
    <location>
        <begin position="412"/>
        <end position="440"/>
    </location>
</feature>
<feature type="compositionally biased region" description="Low complexity" evidence="8">
    <location>
        <begin position="147"/>
        <end position="158"/>
    </location>
</feature>
<evidence type="ECO:0000256" key="2">
    <source>
        <dbReference type="ARBA" id="ARBA00004370"/>
    </source>
</evidence>
<comment type="caution">
    <text evidence="9">The sequence shown here is derived from an EMBL/GenBank/DDBJ whole genome shotgun (WGS) entry which is preliminary data.</text>
</comment>
<reference evidence="9" key="1">
    <citation type="submission" date="2022-11" db="EMBL/GenBank/DDBJ databases">
        <authorList>
            <person name="Petersen C."/>
        </authorList>
    </citation>
    <scope>NUCLEOTIDE SEQUENCE</scope>
    <source>
        <strain evidence="9">IBT 23319</strain>
    </source>
</reference>
<proteinExistence type="predicted"/>
<evidence type="ECO:0000256" key="5">
    <source>
        <dbReference type="ARBA" id="ARBA00023054"/>
    </source>
</evidence>
<sequence length="440" mass="48755">MATPRLPFLYPSLMRAVRSCQPRTYQSLRTVRPRAFHASRGRHQQAYQRRYDQVTDTPESSTETPDSGEKNTSPPESSQTPAEPQSQSPPPDTSTDTHEAIDAVATSKIADDAASNITEQAAAESSKAQPSAEAEIQDERLEDESSENAPSSSTSSSKDVGEEMAQMPPYTHQSAFEEVYHMPSPSTYLTPSGEPTSSGEKPPHLSPAPYVHHFDTYSLVKDLQNGGYSNEQSVTIMKAVRSILQNNLDYAKQSLTSKSDEENESYLFKAACSELQQSLQTARNSEVQRQRASRGQLEHEIDILSQRLTQELSGMKDDIKGMFNDHKMTTREQQRTIDTSVQELNYKITVSLNSDGKSEAEGLRWILTRRAALTVATCAFMIIVFLKYASTRKVPEPKVVKEVEKPVPKEVTKETHVVHDTGIPPNSPPIAESHLGESLG</sequence>
<keyword evidence="6" id="KW-0496">Mitochondrion</keyword>
<evidence type="ECO:0000313" key="10">
    <source>
        <dbReference type="Proteomes" id="UP001147733"/>
    </source>
</evidence>
<dbReference type="Proteomes" id="UP001147733">
    <property type="component" value="Unassembled WGS sequence"/>
</dbReference>
<dbReference type="GO" id="GO:0005739">
    <property type="term" value="C:mitochondrion"/>
    <property type="evidence" value="ECO:0007669"/>
    <property type="project" value="UniProtKB-SubCell"/>
</dbReference>
<feature type="region of interest" description="Disordered" evidence="8">
    <location>
        <begin position="31"/>
        <end position="165"/>
    </location>
</feature>
<feature type="region of interest" description="Disordered" evidence="8">
    <location>
        <begin position="183"/>
        <end position="207"/>
    </location>
</feature>
<protein>
    <recommendedName>
        <fullName evidence="11">MOZ protein represents a chromatin-associated acetyltransferase</fullName>
    </recommendedName>
</protein>
<keyword evidence="5" id="KW-0175">Coiled coil</keyword>
<keyword evidence="10" id="KW-1185">Reference proteome</keyword>
<name>A0A9W9TUP9_PENCI</name>
<organism evidence="9 10">
    <name type="scientific">Penicillium citrinum</name>
    <dbReference type="NCBI Taxonomy" id="5077"/>
    <lineage>
        <taxon>Eukaryota</taxon>
        <taxon>Fungi</taxon>
        <taxon>Dikarya</taxon>
        <taxon>Ascomycota</taxon>
        <taxon>Pezizomycotina</taxon>
        <taxon>Eurotiomycetes</taxon>
        <taxon>Eurotiomycetidae</taxon>
        <taxon>Eurotiales</taxon>
        <taxon>Aspergillaceae</taxon>
        <taxon>Penicillium</taxon>
    </lineage>
</organism>
<comment type="subcellular location">
    <subcellularLocation>
        <location evidence="2">Membrane</location>
    </subcellularLocation>
    <subcellularLocation>
        <location evidence="1">Mitochondrion</location>
    </subcellularLocation>
</comment>
<dbReference type="PANTHER" id="PTHR14360:SF12">
    <property type="entry name" value="MOZ PROTEIN REPRESENTS A CHROMATIN-ASSOCIATED ACETYLTRANSFERASE"/>
    <property type="match status" value="1"/>
</dbReference>
<feature type="compositionally biased region" description="Polar residues" evidence="8">
    <location>
        <begin position="54"/>
        <end position="83"/>
    </location>
</feature>
<keyword evidence="7" id="KW-0472">Membrane</keyword>
<evidence type="ECO:0008006" key="11">
    <source>
        <dbReference type="Google" id="ProtNLM"/>
    </source>
</evidence>
<reference evidence="9" key="2">
    <citation type="journal article" date="2023" name="IMA Fungus">
        <title>Comparative genomic study of the Penicillium genus elucidates a diverse pangenome and 15 lateral gene transfer events.</title>
        <authorList>
            <person name="Petersen C."/>
            <person name="Sorensen T."/>
            <person name="Nielsen M.R."/>
            <person name="Sondergaard T.E."/>
            <person name="Sorensen J.L."/>
            <person name="Fitzpatrick D.A."/>
            <person name="Frisvad J.C."/>
            <person name="Nielsen K.L."/>
        </authorList>
    </citation>
    <scope>NUCLEOTIDE SEQUENCE</scope>
    <source>
        <strain evidence="9">IBT 23319</strain>
    </source>
</reference>